<dbReference type="GO" id="GO:0009092">
    <property type="term" value="P:homoserine metabolic process"/>
    <property type="evidence" value="ECO:0007669"/>
    <property type="project" value="TreeGrafter"/>
</dbReference>
<dbReference type="InterPro" id="IPR029058">
    <property type="entry name" value="AB_hydrolase_fold"/>
</dbReference>
<comment type="similarity">
    <text evidence="1">Belongs to the AB hydrolase superfamily. MetX family.</text>
</comment>
<dbReference type="Gene3D" id="3.40.50.1820">
    <property type="entry name" value="alpha/beta hydrolase"/>
    <property type="match status" value="1"/>
</dbReference>
<proteinExistence type="inferred from homology"/>
<evidence type="ECO:0000259" key="3">
    <source>
        <dbReference type="Pfam" id="PF00561"/>
    </source>
</evidence>
<dbReference type="EMBL" id="HBEM01017543">
    <property type="protein sequence ID" value="CAD8453073.1"/>
    <property type="molecule type" value="Transcribed_RNA"/>
</dbReference>
<feature type="active site" description="Nucleophile" evidence="2">
    <location>
        <position position="183"/>
    </location>
</feature>
<dbReference type="NCBIfam" id="TIGR01392">
    <property type="entry name" value="homoserO_Ac_trn"/>
    <property type="match status" value="1"/>
</dbReference>
<dbReference type="NCBIfam" id="NF001209">
    <property type="entry name" value="PRK00175.1"/>
    <property type="match status" value="1"/>
</dbReference>
<dbReference type="GO" id="GO:0009001">
    <property type="term" value="F:serine O-acetyltransferase activity"/>
    <property type="evidence" value="ECO:0007669"/>
    <property type="project" value="TreeGrafter"/>
</dbReference>
<evidence type="ECO:0000313" key="4">
    <source>
        <dbReference type="EMBL" id="CAD8453073.1"/>
    </source>
</evidence>
<dbReference type="AlphaFoldDB" id="A0A7S0DFA2"/>
<organism evidence="4">
    <name type="scientific">Amorphochlora amoebiformis</name>
    <dbReference type="NCBI Taxonomy" id="1561963"/>
    <lineage>
        <taxon>Eukaryota</taxon>
        <taxon>Sar</taxon>
        <taxon>Rhizaria</taxon>
        <taxon>Cercozoa</taxon>
        <taxon>Chlorarachniophyceae</taxon>
        <taxon>Amorphochlora</taxon>
    </lineage>
</organism>
<accession>A0A7S0DFA2</accession>
<feature type="active site" evidence="2">
    <location>
        <position position="385"/>
    </location>
</feature>
<evidence type="ECO:0000256" key="1">
    <source>
        <dbReference type="ARBA" id="ARBA00006886"/>
    </source>
</evidence>
<dbReference type="PANTHER" id="PTHR32268:SF16">
    <property type="entry name" value="SERINE O-SUCCINYLTRANSFERASE"/>
    <property type="match status" value="1"/>
</dbReference>
<name>A0A7S0DFA2_9EUKA</name>
<feature type="active site" evidence="2">
    <location>
        <position position="351"/>
    </location>
</feature>
<sequence>MASAIASFRRSLTIFRTHFSKNIRNFATDVGPEVSYKFTRGPPPGANVIEMDFDVEGGSLKGMEIAYETWGTLNSRKDNAILLHCGMSASSHAKSTDVNPEPGWWEKFIGPGLALDTDIFFVICANNLGSCFGSTGPSSVNPGTKKPYGSSFPTFTVQDQVRCQFALLDSLGIDVLHGSVGSSLGGMQSLCATSMFPDRIKNVISISACASTHPGGIAFRQMQRECIMADPDWKQGDYYESDPPLQGLRLARQAGTITYRSGPEWATRFGRARVTKDLAIGHNFEIEKYIRYQGEKWAKGGGFDPNSLIWMTTAMDAFTMERKNPKTGEVSLLEGFKPIQCPALVIGVQTDVLFPSWQQKEVADLLRDAGNTHVSYYELDSFYGHDTFLLDTISIGGAVKGHLEHEPCGAVLLQRELRCGPELQAELGCSPPEKEK</sequence>
<dbReference type="GO" id="GO:0006535">
    <property type="term" value="P:cysteine biosynthetic process from serine"/>
    <property type="evidence" value="ECO:0007669"/>
    <property type="project" value="TreeGrafter"/>
</dbReference>
<dbReference type="HAMAP" id="MF_00296">
    <property type="entry name" value="MetX_acyltransf"/>
    <property type="match status" value="1"/>
</dbReference>
<reference evidence="4" key="1">
    <citation type="submission" date="2021-01" db="EMBL/GenBank/DDBJ databases">
        <authorList>
            <person name="Corre E."/>
            <person name="Pelletier E."/>
            <person name="Niang G."/>
            <person name="Scheremetjew M."/>
            <person name="Finn R."/>
            <person name="Kale V."/>
            <person name="Holt S."/>
            <person name="Cochrane G."/>
            <person name="Meng A."/>
            <person name="Brown T."/>
            <person name="Cohen L."/>
        </authorList>
    </citation>
    <scope>NUCLEOTIDE SEQUENCE</scope>
    <source>
        <strain evidence="4">CCMP2058</strain>
    </source>
</reference>
<protein>
    <recommendedName>
        <fullName evidence="3">AB hydrolase-1 domain-containing protein</fullName>
    </recommendedName>
</protein>
<dbReference type="SUPFAM" id="SSF53474">
    <property type="entry name" value="alpha/beta-Hydrolases"/>
    <property type="match status" value="1"/>
</dbReference>
<dbReference type="Pfam" id="PF00561">
    <property type="entry name" value="Abhydrolase_1"/>
    <property type="match status" value="1"/>
</dbReference>
<dbReference type="GO" id="GO:0004414">
    <property type="term" value="F:homoserine O-acetyltransferase activity"/>
    <property type="evidence" value="ECO:0007669"/>
    <property type="project" value="TreeGrafter"/>
</dbReference>
<dbReference type="PANTHER" id="PTHR32268">
    <property type="entry name" value="HOMOSERINE O-ACETYLTRANSFERASE"/>
    <property type="match status" value="1"/>
</dbReference>
<dbReference type="InterPro" id="IPR008220">
    <property type="entry name" value="HAT_MetX-like"/>
</dbReference>
<evidence type="ECO:0000256" key="2">
    <source>
        <dbReference type="PIRSR" id="PIRSR000443-1"/>
    </source>
</evidence>
<dbReference type="GO" id="GO:0005739">
    <property type="term" value="C:mitochondrion"/>
    <property type="evidence" value="ECO:0007669"/>
    <property type="project" value="TreeGrafter"/>
</dbReference>
<dbReference type="InterPro" id="IPR000073">
    <property type="entry name" value="AB_hydrolase_1"/>
</dbReference>
<gene>
    <name evidence="4" type="ORF">LAMO00422_LOCUS12013</name>
</gene>
<feature type="domain" description="AB hydrolase-1" evidence="3">
    <location>
        <begin position="80"/>
        <end position="389"/>
    </location>
</feature>
<dbReference type="GO" id="GO:0009086">
    <property type="term" value="P:methionine biosynthetic process"/>
    <property type="evidence" value="ECO:0007669"/>
    <property type="project" value="TreeGrafter"/>
</dbReference>
<dbReference type="PIRSF" id="PIRSF000443">
    <property type="entry name" value="Homoser_Ac_trans"/>
    <property type="match status" value="1"/>
</dbReference>